<dbReference type="Proteomes" id="UP000079169">
    <property type="component" value="Unplaced"/>
</dbReference>
<name>A0A3Q0IXB6_DIACI</name>
<dbReference type="InterPro" id="IPR039223">
    <property type="entry name" value="AATF/Bfr2"/>
</dbReference>
<reference evidence="4" key="1">
    <citation type="submission" date="2025-08" db="UniProtKB">
        <authorList>
            <consortium name="RefSeq"/>
        </authorList>
    </citation>
    <scope>IDENTIFICATION</scope>
</reference>
<accession>A0A3Q0IXB6</accession>
<dbReference type="PANTHER" id="PTHR15565:SF0">
    <property type="entry name" value="PROTEIN AATF"/>
    <property type="match status" value="1"/>
</dbReference>
<keyword evidence="3" id="KW-1185">Reference proteome</keyword>
<evidence type="ECO:0000256" key="1">
    <source>
        <dbReference type="SAM" id="Coils"/>
    </source>
</evidence>
<gene>
    <name evidence="4" type="primary">LOC113467378</name>
</gene>
<dbReference type="GO" id="GO:0005730">
    <property type="term" value="C:nucleolus"/>
    <property type="evidence" value="ECO:0007669"/>
    <property type="project" value="TreeGrafter"/>
</dbReference>
<feature type="domain" description="AATF leucine zipper-containing" evidence="2">
    <location>
        <begin position="44"/>
        <end position="178"/>
    </location>
</feature>
<dbReference type="InterPro" id="IPR025160">
    <property type="entry name" value="AATF"/>
</dbReference>
<protein>
    <submittedName>
        <fullName evidence="4">Protein AATF-like</fullName>
    </submittedName>
</protein>
<dbReference type="KEGG" id="dci:113467378"/>
<dbReference type="AlphaFoldDB" id="A0A3Q0IXB6"/>
<dbReference type="PaxDb" id="121845-A0A3Q0IXB6"/>
<organism evidence="3 4">
    <name type="scientific">Diaphorina citri</name>
    <name type="common">Asian citrus psyllid</name>
    <dbReference type="NCBI Taxonomy" id="121845"/>
    <lineage>
        <taxon>Eukaryota</taxon>
        <taxon>Metazoa</taxon>
        <taxon>Ecdysozoa</taxon>
        <taxon>Arthropoda</taxon>
        <taxon>Hexapoda</taxon>
        <taxon>Insecta</taxon>
        <taxon>Pterygota</taxon>
        <taxon>Neoptera</taxon>
        <taxon>Paraneoptera</taxon>
        <taxon>Hemiptera</taxon>
        <taxon>Sternorrhyncha</taxon>
        <taxon>Psylloidea</taxon>
        <taxon>Psyllidae</taxon>
        <taxon>Diaphorininae</taxon>
        <taxon>Diaphorina</taxon>
    </lineage>
</organism>
<evidence type="ECO:0000259" key="2">
    <source>
        <dbReference type="Pfam" id="PF13339"/>
    </source>
</evidence>
<dbReference type="PANTHER" id="PTHR15565">
    <property type="entry name" value="AATF PROTEIN APOPTOSIS ANTAGONIZING TRANSCRIPTION FACTOR"/>
    <property type="match status" value="1"/>
</dbReference>
<evidence type="ECO:0000313" key="3">
    <source>
        <dbReference type="Proteomes" id="UP000079169"/>
    </source>
</evidence>
<sequence length="267" mass="30938">MYQLNIKLKITKKDCDVSTQNKTEDNQEGVDDDFLYSKHSVTSEIDKGRAVQQQISLWDAFLECRIRLQKGIVAFNKFPSQEVLKKFNLLDELKKDISEAEENIAKLMETLISLHEKLCNQYEGFGNSDNLKRKRSNADKAGVVNKKRKLDEYSTLLTQMQTDFTPYQNEAIQKWNDKTKIASGKMANSNFSAFDQSVLQQIEHILNDKQRLVRRTQQRKSKYQRVGEAALDLKEDKETALIKEEYDEEVFALVFAYEGRSSCTQPL</sequence>
<evidence type="ECO:0000313" key="4">
    <source>
        <dbReference type="RefSeq" id="XP_026679323.1"/>
    </source>
</evidence>
<dbReference type="RefSeq" id="XP_026679323.1">
    <property type="nucleotide sequence ID" value="XM_026823522.1"/>
</dbReference>
<feature type="coiled-coil region" evidence="1">
    <location>
        <begin position="83"/>
        <end position="117"/>
    </location>
</feature>
<dbReference type="GO" id="GO:0006357">
    <property type="term" value="P:regulation of transcription by RNA polymerase II"/>
    <property type="evidence" value="ECO:0007669"/>
    <property type="project" value="TreeGrafter"/>
</dbReference>
<dbReference type="STRING" id="121845.A0A3Q0IXB6"/>
<keyword evidence="1" id="KW-0175">Coiled coil</keyword>
<dbReference type="GeneID" id="113467378"/>
<dbReference type="Pfam" id="PF13339">
    <property type="entry name" value="AATF-Che1"/>
    <property type="match status" value="1"/>
</dbReference>
<proteinExistence type="predicted"/>